<keyword evidence="3" id="KW-1185">Reference proteome</keyword>
<proteinExistence type="predicted"/>
<dbReference type="Proteomes" id="UP000620262">
    <property type="component" value="Unassembled WGS sequence"/>
</dbReference>
<protein>
    <submittedName>
        <fullName evidence="2">Uncharacterized protein</fullName>
    </submittedName>
</protein>
<evidence type="ECO:0000256" key="1">
    <source>
        <dbReference type="SAM" id="Phobius"/>
    </source>
</evidence>
<name>A0ABR9IIU4_RHIVS</name>
<sequence length="35" mass="3888">MAQSLLAAVTVVARVLWTMLGLTLIYFTFALLFGR</sequence>
<keyword evidence="1" id="KW-1133">Transmembrane helix</keyword>
<dbReference type="EMBL" id="JADBEC010000001">
    <property type="protein sequence ID" value="MBE1503093.1"/>
    <property type="molecule type" value="Genomic_DNA"/>
</dbReference>
<keyword evidence="1" id="KW-0812">Transmembrane</keyword>
<reference evidence="2 3" key="1">
    <citation type="submission" date="2020-10" db="EMBL/GenBank/DDBJ databases">
        <title>Sequencing the genomes of 1000 actinobacteria strains.</title>
        <authorList>
            <person name="Klenk H.-P."/>
        </authorList>
    </citation>
    <scope>NUCLEOTIDE SEQUENCE [LARGE SCALE GENOMIC DNA]</scope>
    <source>
        <strain evidence="2 3">DSM 7307</strain>
    </source>
</reference>
<gene>
    <name evidence="2" type="ORF">H4W29_000274</name>
</gene>
<keyword evidence="1" id="KW-0472">Membrane</keyword>
<evidence type="ECO:0000313" key="2">
    <source>
        <dbReference type="EMBL" id="MBE1503093.1"/>
    </source>
</evidence>
<feature type="transmembrane region" description="Helical" evidence="1">
    <location>
        <begin position="6"/>
        <end position="33"/>
    </location>
</feature>
<organism evidence="2 3">
    <name type="scientific">Rhizobium viscosum</name>
    <name type="common">Arthrobacter viscosus</name>
    <dbReference type="NCBI Taxonomy" id="1673"/>
    <lineage>
        <taxon>Bacteria</taxon>
        <taxon>Pseudomonadati</taxon>
        <taxon>Pseudomonadota</taxon>
        <taxon>Alphaproteobacteria</taxon>
        <taxon>Hyphomicrobiales</taxon>
        <taxon>Rhizobiaceae</taxon>
        <taxon>Rhizobium/Agrobacterium group</taxon>
        <taxon>Rhizobium</taxon>
    </lineage>
</organism>
<comment type="caution">
    <text evidence="2">The sequence shown here is derived from an EMBL/GenBank/DDBJ whole genome shotgun (WGS) entry which is preliminary data.</text>
</comment>
<evidence type="ECO:0000313" key="3">
    <source>
        <dbReference type="Proteomes" id="UP000620262"/>
    </source>
</evidence>
<accession>A0ABR9IIU4</accession>